<keyword evidence="2" id="KW-0479">Metal-binding</keyword>
<dbReference type="Proteomes" id="UP000823892">
    <property type="component" value="Unassembled WGS sequence"/>
</dbReference>
<evidence type="ECO:0000256" key="4">
    <source>
        <dbReference type="ARBA" id="ARBA00023004"/>
    </source>
</evidence>
<dbReference type="AlphaFoldDB" id="A0A9D2QY39"/>
<evidence type="ECO:0000256" key="2">
    <source>
        <dbReference type="ARBA" id="ARBA00022723"/>
    </source>
</evidence>
<dbReference type="FunFam" id="3.10.20.30:FF:000020">
    <property type="entry name" value="Xanthine dehydrogenase iron-sulfur subunit"/>
    <property type="match status" value="1"/>
</dbReference>
<evidence type="ECO:0000313" key="9">
    <source>
        <dbReference type="Proteomes" id="UP000823892"/>
    </source>
</evidence>
<protein>
    <submittedName>
        <fullName evidence="8">(2Fe-2S)-binding protein</fullName>
    </submittedName>
</protein>
<dbReference type="Gene3D" id="3.10.20.30">
    <property type="match status" value="1"/>
</dbReference>
<evidence type="ECO:0000313" key="8">
    <source>
        <dbReference type="EMBL" id="HJD30126.1"/>
    </source>
</evidence>
<reference evidence="8" key="2">
    <citation type="submission" date="2021-04" db="EMBL/GenBank/DDBJ databases">
        <authorList>
            <person name="Gilroy R."/>
        </authorList>
    </citation>
    <scope>NUCLEOTIDE SEQUENCE</scope>
    <source>
        <strain evidence="8">ChiBcec6-4105</strain>
    </source>
</reference>
<reference evidence="8" key="1">
    <citation type="journal article" date="2021" name="PeerJ">
        <title>Extensive microbial diversity within the chicken gut microbiome revealed by metagenomics and culture.</title>
        <authorList>
            <person name="Gilroy R."/>
            <person name="Ravi A."/>
            <person name="Getino M."/>
            <person name="Pursley I."/>
            <person name="Horton D.L."/>
            <person name="Alikhan N.F."/>
            <person name="Baker D."/>
            <person name="Gharbi K."/>
            <person name="Hall N."/>
            <person name="Watson M."/>
            <person name="Adriaenssens E.M."/>
            <person name="Foster-Nyarko E."/>
            <person name="Jarju S."/>
            <person name="Secka A."/>
            <person name="Antonio M."/>
            <person name="Oren A."/>
            <person name="Chaudhuri R.R."/>
            <person name="La Ragione R."/>
            <person name="Hildebrand F."/>
            <person name="Pallen M.J."/>
        </authorList>
    </citation>
    <scope>NUCLEOTIDE SEQUENCE</scope>
    <source>
        <strain evidence="8">ChiBcec6-4105</strain>
    </source>
</reference>
<proteinExistence type="predicted"/>
<comment type="caution">
    <text evidence="8">The sequence shown here is derived from an EMBL/GenBank/DDBJ whole genome shotgun (WGS) entry which is preliminary data.</text>
</comment>
<dbReference type="InterPro" id="IPR036884">
    <property type="entry name" value="2Fe-2S-bd_dom_sf"/>
</dbReference>
<dbReference type="SUPFAM" id="SSF47741">
    <property type="entry name" value="CO dehydrogenase ISP C-domain like"/>
    <property type="match status" value="1"/>
</dbReference>
<name>A0A9D2QY39_9FIRM</name>
<sequence>MEYYLIHLTINGTKYTFSVTEEETLLDVIREKAGLTGTKQGCGCSQCGACTVILDRKPVNSCCILAVQADGAQIQTIESLASSEKLHPIQEAYIEAGAIQCGFCTPGMIMSTKALLDRNPCPSRPEIREALSGNLCRCTGYTKIEQAVQTAALKLKEVSHES</sequence>
<comment type="pathway">
    <text evidence="6">Alkaloid degradation; nicotine degradation.</text>
</comment>
<accession>A0A9D2QY39</accession>
<dbReference type="GO" id="GO:0051537">
    <property type="term" value="F:2 iron, 2 sulfur cluster binding"/>
    <property type="evidence" value="ECO:0007669"/>
    <property type="project" value="UniProtKB-KW"/>
</dbReference>
<dbReference type="PANTHER" id="PTHR44379:SF5">
    <property type="entry name" value="OXIDOREDUCTASE WITH IRON-SULFUR SUBUNIT"/>
    <property type="match status" value="1"/>
</dbReference>
<dbReference type="GO" id="GO:0046872">
    <property type="term" value="F:metal ion binding"/>
    <property type="evidence" value="ECO:0007669"/>
    <property type="project" value="UniProtKB-KW"/>
</dbReference>
<keyword evidence="4" id="KW-0408">Iron</keyword>
<evidence type="ECO:0000256" key="5">
    <source>
        <dbReference type="ARBA" id="ARBA00023014"/>
    </source>
</evidence>
<feature type="domain" description="2Fe-2S ferredoxin-type" evidence="7">
    <location>
        <begin position="4"/>
        <end position="80"/>
    </location>
</feature>
<dbReference type="InterPro" id="IPR002888">
    <property type="entry name" value="2Fe-2S-bd"/>
</dbReference>
<evidence type="ECO:0000256" key="3">
    <source>
        <dbReference type="ARBA" id="ARBA00023002"/>
    </source>
</evidence>
<dbReference type="InterPro" id="IPR036010">
    <property type="entry name" value="2Fe-2S_ferredoxin-like_sf"/>
</dbReference>
<keyword evidence="1" id="KW-0001">2Fe-2S</keyword>
<dbReference type="Pfam" id="PF00111">
    <property type="entry name" value="Fer2"/>
    <property type="match status" value="1"/>
</dbReference>
<dbReference type="InterPro" id="IPR001041">
    <property type="entry name" value="2Fe-2S_ferredoxin-type"/>
</dbReference>
<evidence type="ECO:0000256" key="1">
    <source>
        <dbReference type="ARBA" id="ARBA00022714"/>
    </source>
</evidence>
<keyword evidence="5" id="KW-0411">Iron-sulfur</keyword>
<dbReference type="Pfam" id="PF01799">
    <property type="entry name" value="Fer2_2"/>
    <property type="match status" value="1"/>
</dbReference>
<dbReference type="InterPro" id="IPR012675">
    <property type="entry name" value="Beta-grasp_dom_sf"/>
</dbReference>
<dbReference type="GO" id="GO:0016491">
    <property type="term" value="F:oxidoreductase activity"/>
    <property type="evidence" value="ECO:0007669"/>
    <property type="project" value="UniProtKB-KW"/>
</dbReference>
<dbReference type="EMBL" id="DWUY01000310">
    <property type="protein sequence ID" value="HJD30126.1"/>
    <property type="molecule type" value="Genomic_DNA"/>
</dbReference>
<keyword evidence="3" id="KW-0560">Oxidoreductase</keyword>
<evidence type="ECO:0000256" key="6">
    <source>
        <dbReference type="ARBA" id="ARBA00060707"/>
    </source>
</evidence>
<dbReference type="FunFam" id="1.10.150.120:FF:000003">
    <property type="entry name" value="Carbon monoxide dehydrogenase, small subunit"/>
    <property type="match status" value="1"/>
</dbReference>
<dbReference type="InterPro" id="IPR051452">
    <property type="entry name" value="Diverse_Oxidoreductases"/>
</dbReference>
<dbReference type="Gene3D" id="1.10.150.120">
    <property type="entry name" value="[2Fe-2S]-binding domain"/>
    <property type="match status" value="1"/>
</dbReference>
<dbReference type="CDD" id="cd00207">
    <property type="entry name" value="fer2"/>
    <property type="match status" value="1"/>
</dbReference>
<dbReference type="SUPFAM" id="SSF54292">
    <property type="entry name" value="2Fe-2S ferredoxin-like"/>
    <property type="match status" value="1"/>
</dbReference>
<evidence type="ECO:0000259" key="7">
    <source>
        <dbReference type="PROSITE" id="PS51085"/>
    </source>
</evidence>
<organism evidence="8 9">
    <name type="scientific">Candidatus Blautia avicola</name>
    <dbReference type="NCBI Taxonomy" id="2838483"/>
    <lineage>
        <taxon>Bacteria</taxon>
        <taxon>Bacillati</taxon>
        <taxon>Bacillota</taxon>
        <taxon>Clostridia</taxon>
        <taxon>Lachnospirales</taxon>
        <taxon>Lachnospiraceae</taxon>
        <taxon>Blautia</taxon>
    </lineage>
</organism>
<gene>
    <name evidence="8" type="ORF">H9914_14210</name>
</gene>
<dbReference type="PROSITE" id="PS51085">
    <property type="entry name" value="2FE2S_FER_2"/>
    <property type="match status" value="1"/>
</dbReference>
<dbReference type="PANTHER" id="PTHR44379">
    <property type="entry name" value="OXIDOREDUCTASE WITH IRON-SULFUR SUBUNIT"/>
    <property type="match status" value="1"/>
</dbReference>